<evidence type="ECO:0000313" key="3">
    <source>
        <dbReference type="Proteomes" id="UP000644507"/>
    </source>
</evidence>
<reference evidence="2" key="2">
    <citation type="submission" date="2020-09" db="EMBL/GenBank/DDBJ databases">
        <authorList>
            <person name="Sun Q."/>
            <person name="Kim S."/>
        </authorList>
    </citation>
    <scope>NUCLEOTIDE SEQUENCE</scope>
    <source>
        <strain evidence="2">KCTC 12988</strain>
    </source>
</reference>
<keyword evidence="1" id="KW-0812">Transmembrane</keyword>
<sequence>MKKLIAAFFAIASGLYLLTIGLVPAPTPLDPLPFIDEGVVFLILINSLAALGLDLRRFVGMKGGKKKSSEKPIDIN</sequence>
<dbReference type="Proteomes" id="UP000644507">
    <property type="component" value="Unassembled WGS sequence"/>
</dbReference>
<accession>A0A918TRN4</accession>
<proteinExistence type="predicted"/>
<reference evidence="2" key="1">
    <citation type="journal article" date="2014" name="Int. J. Syst. Evol. Microbiol.">
        <title>Complete genome sequence of Corynebacterium casei LMG S-19264T (=DSM 44701T), isolated from a smear-ripened cheese.</title>
        <authorList>
            <consortium name="US DOE Joint Genome Institute (JGI-PGF)"/>
            <person name="Walter F."/>
            <person name="Albersmeier A."/>
            <person name="Kalinowski J."/>
            <person name="Ruckert C."/>
        </authorList>
    </citation>
    <scope>NUCLEOTIDE SEQUENCE</scope>
    <source>
        <strain evidence="2">KCTC 12988</strain>
    </source>
</reference>
<keyword evidence="1" id="KW-1133">Transmembrane helix</keyword>
<evidence type="ECO:0000256" key="1">
    <source>
        <dbReference type="SAM" id="Phobius"/>
    </source>
</evidence>
<protein>
    <submittedName>
        <fullName evidence="2">Uncharacterized protein</fullName>
    </submittedName>
</protein>
<dbReference type="AlphaFoldDB" id="A0A918TRN4"/>
<organism evidence="2 3">
    <name type="scientific">Roseibacillus persicicus</name>
    <dbReference type="NCBI Taxonomy" id="454148"/>
    <lineage>
        <taxon>Bacteria</taxon>
        <taxon>Pseudomonadati</taxon>
        <taxon>Verrucomicrobiota</taxon>
        <taxon>Verrucomicrobiia</taxon>
        <taxon>Verrucomicrobiales</taxon>
        <taxon>Verrucomicrobiaceae</taxon>
        <taxon>Roseibacillus</taxon>
    </lineage>
</organism>
<name>A0A918TRN4_9BACT</name>
<dbReference type="EMBL" id="BMXI01000012">
    <property type="protein sequence ID" value="GHC59553.1"/>
    <property type="molecule type" value="Genomic_DNA"/>
</dbReference>
<dbReference type="RefSeq" id="WP_189571113.1">
    <property type="nucleotide sequence ID" value="NZ_BMXI01000012.1"/>
</dbReference>
<feature type="transmembrane region" description="Helical" evidence="1">
    <location>
        <begin position="39"/>
        <end position="59"/>
    </location>
</feature>
<evidence type="ECO:0000313" key="2">
    <source>
        <dbReference type="EMBL" id="GHC59553.1"/>
    </source>
</evidence>
<gene>
    <name evidence="2" type="ORF">GCM10007100_28440</name>
</gene>
<keyword evidence="3" id="KW-1185">Reference proteome</keyword>
<keyword evidence="1" id="KW-0472">Membrane</keyword>
<comment type="caution">
    <text evidence="2">The sequence shown here is derived from an EMBL/GenBank/DDBJ whole genome shotgun (WGS) entry which is preliminary data.</text>
</comment>